<sequence length="222" mass="24507">MASRPLPGRLHAHNPEERLGADKQQRPAGSNGLTKRSGPSISHESLSDSDGRPTTNDHGNWDPKTRVRTPCKALSQKFFDPLLPPSLVIKKERQKKTQGRAASPTWCYSRETPSLVPTLTGSPNFASIPAAKPILRPSRLVHHSPRCSVLFSPIHPCAPTLHNVTLPGFATDGRATLAYTVQPHHFLCVLACHGRGVLIDRFGFTVFYFPSLMFIAFSCFFF</sequence>
<comment type="caution">
    <text evidence="1">The sequence shown here is derived from an EMBL/GenBank/DDBJ whole genome shotgun (WGS) entry which is preliminary data.</text>
</comment>
<organism evidence="1 2">
    <name type="scientific">Chaetomium tenue</name>
    <dbReference type="NCBI Taxonomy" id="1854479"/>
    <lineage>
        <taxon>Eukaryota</taxon>
        <taxon>Fungi</taxon>
        <taxon>Dikarya</taxon>
        <taxon>Ascomycota</taxon>
        <taxon>Pezizomycotina</taxon>
        <taxon>Sordariomycetes</taxon>
        <taxon>Sordariomycetidae</taxon>
        <taxon>Sordariales</taxon>
        <taxon>Chaetomiaceae</taxon>
        <taxon>Chaetomium</taxon>
    </lineage>
</organism>
<name>A0ACB7P9W7_9PEZI</name>
<gene>
    <name evidence="1" type="ORF">F5144DRAFT_260604</name>
</gene>
<protein>
    <submittedName>
        <fullName evidence="1">Uncharacterized protein</fullName>
    </submittedName>
</protein>
<proteinExistence type="predicted"/>
<evidence type="ECO:0000313" key="1">
    <source>
        <dbReference type="EMBL" id="KAH6632725.1"/>
    </source>
</evidence>
<dbReference type="Proteomes" id="UP000724584">
    <property type="component" value="Unassembled WGS sequence"/>
</dbReference>
<dbReference type="EMBL" id="JAGIZQ010000004">
    <property type="protein sequence ID" value="KAH6632725.1"/>
    <property type="molecule type" value="Genomic_DNA"/>
</dbReference>
<evidence type="ECO:0000313" key="2">
    <source>
        <dbReference type="Proteomes" id="UP000724584"/>
    </source>
</evidence>
<accession>A0ACB7P9W7</accession>
<reference evidence="1 2" key="1">
    <citation type="journal article" date="2021" name="Nat. Commun.">
        <title>Genetic determinants of endophytism in the Arabidopsis root mycobiome.</title>
        <authorList>
            <person name="Mesny F."/>
            <person name="Miyauchi S."/>
            <person name="Thiergart T."/>
            <person name="Pickel B."/>
            <person name="Atanasova L."/>
            <person name="Karlsson M."/>
            <person name="Huettel B."/>
            <person name="Barry K.W."/>
            <person name="Haridas S."/>
            <person name="Chen C."/>
            <person name="Bauer D."/>
            <person name="Andreopoulos W."/>
            <person name="Pangilinan J."/>
            <person name="LaButti K."/>
            <person name="Riley R."/>
            <person name="Lipzen A."/>
            <person name="Clum A."/>
            <person name="Drula E."/>
            <person name="Henrissat B."/>
            <person name="Kohler A."/>
            <person name="Grigoriev I.V."/>
            <person name="Martin F.M."/>
            <person name="Hacquard S."/>
        </authorList>
    </citation>
    <scope>NUCLEOTIDE SEQUENCE [LARGE SCALE GENOMIC DNA]</scope>
    <source>
        <strain evidence="1 2">MPI-SDFR-AT-0079</strain>
    </source>
</reference>
<keyword evidence="2" id="KW-1185">Reference proteome</keyword>